<dbReference type="InterPro" id="IPR000792">
    <property type="entry name" value="Tscrpt_reg_LuxR_C"/>
</dbReference>
<dbReference type="SUPFAM" id="SSF46894">
    <property type="entry name" value="C-terminal effector domain of the bipartite response regulators"/>
    <property type="match status" value="1"/>
</dbReference>
<dbReference type="EMBL" id="JBBUKT010000006">
    <property type="protein sequence ID" value="MEK7952144.1"/>
    <property type="molecule type" value="Genomic_DNA"/>
</dbReference>
<dbReference type="InterPro" id="IPR016032">
    <property type="entry name" value="Sig_transdc_resp-reg_C-effctor"/>
</dbReference>
<dbReference type="Pfam" id="PF00196">
    <property type="entry name" value="GerE"/>
    <property type="match status" value="1"/>
</dbReference>
<accession>A0ABU9AYW8</accession>
<evidence type="ECO:0000313" key="6">
    <source>
        <dbReference type="Proteomes" id="UP001371305"/>
    </source>
</evidence>
<dbReference type="PANTHER" id="PTHR44688">
    <property type="entry name" value="DNA-BINDING TRANSCRIPTIONAL ACTIVATOR DEVR_DOSR"/>
    <property type="match status" value="1"/>
</dbReference>
<protein>
    <submittedName>
        <fullName evidence="5">Helix-turn-helix transcriptional regulator</fullName>
    </submittedName>
</protein>
<dbReference type="CDD" id="cd06170">
    <property type="entry name" value="LuxR_C_like"/>
    <property type="match status" value="1"/>
</dbReference>
<organism evidence="5 6">
    <name type="scientific">Luteolibacter soli</name>
    <dbReference type="NCBI Taxonomy" id="3135280"/>
    <lineage>
        <taxon>Bacteria</taxon>
        <taxon>Pseudomonadati</taxon>
        <taxon>Verrucomicrobiota</taxon>
        <taxon>Verrucomicrobiia</taxon>
        <taxon>Verrucomicrobiales</taxon>
        <taxon>Verrucomicrobiaceae</taxon>
        <taxon>Luteolibacter</taxon>
    </lineage>
</organism>
<feature type="domain" description="HTH luxR-type" evidence="4">
    <location>
        <begin position="284"/>
        <end position="349"/>
    </location>
</feature>
<keyword evidence="3" id="KW-0804">Transcription</keyword>
<sequence length="352" mass="38725">MLGTSYFDLAQAIYRATSFDDVVDLLVAKLPGLIGTDEAVVMGTSPISGVCSISDHGRISKILREQIDTVNRLAASHPIQSRVNFDDPGDLGFAMSDHLSPEEYRNSAFAREVFGEHAMADVMFGLLVASVRRKAYLNCYFLGAGITVQARERFDAILLTVRGVLDRLEAHNVERVVRQRIFGASAPLAIFFLNQSSEVCPLNHAAVTFAESRWAPDEAVRSLTPDQISQVDKVLDAAWINPVTADWRDVTLDLGAGPTLVHALPKLSGEVIMMFPTSGHEPAGEEAVTILTRRQREIMDWIAEGKTSAEAAIILGISPRTVEKHLEAVFQRLGVENRIAAMRRYLDLKRGL</sequence>
<evidence type="ECO:0000256" key="3">
    <source>
        <dbReference type="ARBA" id="ARBA00023163"/>
    </source>
</evidence>
<keyword evidence="6" id="KW-1185">Reference proteome</keyword>
<evidence type="ECO:0000256" key="1">
    <source>
        <dbReference type="ARBA" id="ARBA00023015"/>
    </source>
</evidence>
<dbReference type="Gene3D" id="1.10.10.10">
    <property type="entry name" value="Winged helix-like DNA-binding domain superfamily/Winged helix DNA-binding domain"/>
    <property type="match status" value="1"/>
</dbReference>
<dbReference type="PROSITE" id="PS50043">
    <property type="entry name" value="HTH_LUXR_2"/>
    <property type="match status" value="1"/>
</dbReference>
<dbReference type="PANTHER" id="PTHR44688:SF16">
    <property type="entry name" value="DNA-BINDING TRANSCRIPTIONAL ACTIVATOR DEVR_DOSR"/>
    <property type="match status" value="1"/>
</dbReference>
<name>A0ABU9AYW8_9BACT</name>
<evidence type="ECO:0000313" key="5">
    <source>
        <dbReference type="EMBL" id="MEK7952144.1"/>
    </source>
</evidence>
<dbReference type="RefSeq" id="WP_341405902.1">
    <property type="nucleotide sequence ID" value="NZ_JBBUKT010000006.1"/>
</dbReference>
<keyword evidence="1" id="KW-0805">Transcription regulation</keyword>
<reference evidence="5 6" key="1">
    <citation type="submission" date="2024-04" db="EMBL/GenBank/DDBJ databases">
        <title>Luteolibacter sp. isolated from soil.</title>
        <authorList>
            <person name="An J."/>
        </authorList>
    </citation>
    <scope>NUCLEOTIDE SEQUENCE [LARGE SCALE GENOMIC DNA]</scope>
    <source>
        <strain evidence="5 6">Y139</strain>
    </source>
</reference>
<gene>
    <name evidence="5" type="ORF">WKV53_16650</name>
</gene>
<dbReference type="PRINTS" id="PR00038">
    <property type="entry name" value="HTHLUXR"/>
</dbReference>
<evidence type="ECO:0000259" key="4">
    <source>
        <dbReference type="PROSITE" id="PS50043"/>
    </source>
</evidence>
<keyword evidence="2" id="KW-0238">DNA-binding</keyword>
<evidence type="ECO:0000256" key="2">
    <source>
        <dbReference type="ARBA" id="ARBA00023125"/>
    </source>
</evidence>
<dbReference type="InterPro" id="IPR036388">
    <property type="entry name" value="WH-like_DNA-bd_sf"/>
</dbReference>
<comment type="caution">
    <text evidence="5">The sequence shown here is derived from an EMBL/GenBank/DDBJ whole genome shotgun (WGS) entry which is preliminary data.</text>
</comment>
<dbReference type="SMART" id="SM00421">
    <property type="entry name" value="HTH_LUXR"/>
    <property type="match status" value="1"/>
</dbReference>
<proteinExistence type="predicted"/>
<dbReference type="Proteomes" id="UP001371305">
    <property type="component" value="Unassembled WGS sequence"/>
</dbReference>